<evidence type="ECO:0000256" key="4">
    <source>
        <dbReference type="ARBA" id="ARBA00023136"/>
    </source>
</evidence>
<evidence type="ECO:0000259" key="7">
    <source>
        <dbReference type="Pfam" id="PF20684"/>
    </source>
</evidence>
<evidence type="ECO:0000256" key="2">
    <source>
        <dbReference type="ARBA" id="ARBA00022692"/>
    </source>
</evidence>
<accession>A0A074WJD4</accession>
<feature type="domain" description="Rhodopsin" evidence="7">
    <location>
        <begin position="27"/>
        <end position="264"/>
    </location>
</feature>
<comment type="similarity">
    <text evidence="5">Belongs to the SAT4 family.</text>
</comment>
<comment type="subcellular location">
    <subcellularLocation>
        <location evidence="1">Membrane</location>
        <topology evidence="1">Multi-pass membrane protein</topology>
    </subcellularLocation>
</comment>
<keyword evidence="2 6" id="KW-0812">Transmembrane</keyword>
<feature type="transmembrane region" description="Helical" evidence="6">
    <location>
        <begin position="118"/>
        <end position="143"/>
    </location>
</feature>
<dbReference type="GeneID" id="25416983"/>
<dbReference type="InterPro" id="IPR049326">
    <property type="entry name" value="Rhodopsin_dom_fungi"/>
</dbReference>
<organism evidence="8 9">
    <name type="scientific">Aureobasidium namibiae CBS 147.97</name>
    <dbReference type="NCBI Taxonomy" id="1043004"/>
    <lineage>
        <taxon>Eukaryota</taxon>
        <taxon>Fungi</taxon>
        <taxon>Dikarya</taxon>
        <taxon>Ascomycota</taxon>
        <taxon>Pezizomycotina</taxon>
        <taxon>Dothideomycetes</taxon>
        <taxon>Dothideomycetidae</taxon>
        <taxon>Dothideales</taxon>
        <taxon>Saccotheciaceae</taxon>
        <taxon>Aureobasidium</taxon>
    </lineage>
</organism>
<evidence type="ECO:0000256" key="6">
    <source>
        <dbReference type="SAM" id="Phobius"/>
    </source>
</evidence>
<name>A0A074WJD4_9PEZI</name>
<dbReference type="GO" id="GO:0016020">
    <property type="term" value="C:membrane"/>
    <property type="evidence" value="ECO:0007669"/>
    <property type="project" value="UniProtKB-SubCell"/>
</dbReference>
<dbReference type="Proteomes" id="UP000027730">
    <property type="component" value="Unassembled WGS sequence"/>
</dbReference>
<evidence type="ECO:0000256" key="5">
    <source>
        <dbReference type="ARBA" id="ARBA00038359"/>
    </source>
</evidence>
<dbReference type="OrthoDB" id="5329176at2759"/>
<proteinExistence type="inferred from homology"/>
<reference evidence="8 9" key="1">
    <citation type="journal article" date="2014" name="BMC Genomics">
        <title>Genome sequencing of four Aureobasidium pullulans varieties: biotechnological potential, stress tolerance, and description of new species.</title>
        <authorList>
            <person name="Gostin Ar C."/>
            <person name="Ohm R.A."/>
            <person name="Kogej T."/>
            <person name="Sonjak S."/>
            <person name="Turk M."/>
            <person name="Zajc J."/>
            <person name="Zalar P."/>
            <person name="Grube M."/>
            <person name="Sun H."/>
            <person name="Han J."/>
            <person name="Sharma A."/>
            <person name="Chiniquy J."/>
            <person name="Ngan C.Y."/>
            <person name="Lipzen A."/>
            <person name="Barry K."/>
            <person name="Grigoriev I.V."/>
            <person name="Gunde-Cimerman N."/>
        </authorList>
    </citation>
    <scope>NUCLEOTIDE SEQUENCE [LARGE SCALE GENOMIC DNA]</scope>
    <source>
        <strain evidence="8 9">CBS 147.97</strain>
    </source>
</reference>
<dbReference type="HOGENOM" id="CLU_028200_0_2_1"/>
<evidence type="ECO:0000313" key="8">
    <source>
        <dbReference type="EMBL" id="KEQ73123.1"/>
    </source>
</evidence>
<dbReference type="STRING" id="1043004.A0A074WJD4"/>
<dbReference type="AlphaFoldDB" id="A0A074WJD4"/>
<keyword evidence="9" id="KW-1185">Reference proteome</keyword>
<feature type="transmembrane region" description="Helical" evidence="6">
    <location>
        <begin position="163"/>
        <end position="189"/>
    </location>
</feature>
<dbReference type="EMBL" id="KL584710">
    <property type="protein sequence ID" value="KEQ73123.1"/>
    <property type="molecule type" value="Genomic_DNA"/>
</dbReference>
<dbReference type="InterPro" id="IPR052337">
    <property type="entry name" value="SAT4-like"/>
</dbReference>
<feature type="transmembrane region" description="Helical" evidence="6">
    <location>
        <begin position="242"/>
        <end position="264"/>
    </location>
</feature>
<dbReference type="Pfam" id="PF20684">
    <property type="entry name" value="Fung_rhodopsin"/>
    <property type="match status" value="1"/>
</dbReference>
<evidence type="ECO:0000313" key="9">
    <source>
        <dbReference type="Proteomes" id="UP000027730"/>
    </source>
</evidence>
<keyword evidence="4 6" id="KW-0472">Membrane</keyword>
<keyword evidence="3 6" id="KW-1133">Transmembrane helix</keyword>
<dbReference type="PANTHER" id="PTHR33048">
    <property type="entry name" value="PTH11-LIKE INTEGRAL MEMBRANE PROTEIN (AFU_ORTHOLOGUE AFUA_5G11245)"/>
    <property type="match status" value="1"/>
</dbReference>
<evidence type="ECO:0000256" key="3">
    <source>
        <dbReference type="ARBA" id="ARBA00022989"/>
    </source>
</evidence>
<evidence type="ECO:0000256" key="1">
    <source>
        <dbReference type="ARBA" id="ARBA00004141"/>
    </source>
</evidence>
<feature type="transmembrane region" description="Helical" evidence="6">
    <location>
        <begin position="201"/>
        <end position="222"/>
    </location>
</feature>
<feature type="transmembrane region" description="Helical" evidence="6">
    <location>
        <begin position="6"/>
        <end position="31"/>
    </location>
</feature>
<gene>
    <name evidence="8" type="ORF">M436DRAFT_82379</name>
</gene>
<feature type="transmembrane region" description="Helical" evidence="6">
    <location>
        <begin position="43"/>
        <end position="67"/>
    </location>
</feature>
<dbReference type="PANTHER" id="PTHR33048:SF123">
    <property type="entry name" value="INTEGRAL MEMBRANE PROTEIN"/>
    <property type="match status" value="1"/>
</dbReference>
<sequence>MRHTQREALIIVGILSTVLGALVILLRGYVWITRRRKQGLDDLFMGIAWIFSIGFAIASFLSVRYGVGLKTEQLPASAEILAMKSIYAIQIFYYLSVFCIKMSIMCLYLRISQALRTWFWKASIATIVLLVAQFFSTILVTLLQCRPIPKYWDQSLAGTCININAFFYSTNAFTVASDILIFALPLPLLWSLKKTTKRDRYAVLAAFMVGFVSTIVAGVRLYSIRVYTLSTEPVREAAPINLWSFVEVNLGMLCTSGPVIKALIVTSSKKGAMMQGLTFDSSRPSQPVEI</sequence>
<dbReference type="RefSeq" id="XP_013427329.1">
    <property type="nucleotide sequence ID" value="XM_013571875.1"/>
</dbReference>
<protein>
    <recommendedName>
        <fullName evidence="7">Rhodopsin domain-containing protein</fullName>
    </recommendedName>
</protein>
<feature type="transmembrane region" description="Helical" evidence="6">
    <location>
        <begin position="87"/>
        <end position="111"/>
    </location>
</feature>